<dbReference type="InterPro" id="IPR020007">
    <property type="entry name" value="NeuB/NeuA"/>
</dbReference>
<evidence type="ECO:0000259" key="1">
    <source>
        <dbReference type="PROSITE" id="PS50844"/>
    </source>
</evidence>
<reference evidence="2 3" key="1">
    <citation type="submission" date="2017-07" db="EMBL/GenBank/DDBJ databases">
        <title>Analysis of two Campylobacter avium genomes and identification of a novel hippuricase gene.</title>
        <authorList>
            <person name="Miller W.G."/>
            <person name="Chapman M.H."/>
            <person name="Yee E."/>
            <person name="Revez J."/>
            <person name="Bono J.L."/>
            <person name="Rossi M."/>
        </authorList>
    </citation>
    <scope>NUCLEOTIDE SEQUENCE [LARGE SCALE GENOMIC DNA]</scope>
    <source>
        <strain evidence="2 3">LMG 24591</strain>
    </source>
</reference>
<dbReference type="GO" id="GO:0047444">
    <property type="term" value="F:N-acylneuraminate-9-phosphate synthase activity"/>
    <property type="evidence" value="ECO:0007669"/>
    <property type="project" value="TreeGrafter"/>
</dbReference>
<dbReference type="NCBIfam" id="TIGR03569">
    <property type="entry name" value="NeuB_NnaB"/>
    <property type="match status" value="1"/>
</dbReference>
<keyword evidence="2" id="KW-0808">Transferase</keyword>
<keyword evidence="3" id="KW-1185">Reference proteome</keyword>
<dbReference type="InterPro" id="IPR013132">
    <property type="entry name" value="PseI/NeuA/B-like_N"/>
</dbReference>
<dbReference type="InterPro" id="IPR013974">
    <property type="entry name" value="SAF"/>
</dbReference>
<dbReference type="SMART" id="SM00858">
    <property type="entry name" value="SAF"/>
    <property type="match status" value="1"/>
</dbReference>
<dbReference type="Gene3D" id="3.90.1210.10">
    <property type="entry name" value="Antifreeze-like/N-acetylneuraminic acid synthase C-terminal domain"/>
    <property type="match status" value="1"/>
</dbReference>
<dbReference type="PROSITE" id="PS50844">
    <property type="entry name" value="AFP_LIKE"/>
    <property type="match status" value="1"/>
</dbReference>
<proteinExistence type="predicted"/>
<gene>
    <name evidence="2" type="primary">neuB</name>
    <name evidence="2" type="ORF">CAV_0275</name>
</gene>
<dbReference type="InterPro" id="IPR057736">
    <property type="entry name" value="SAF_PseI/NeuA/NeuB"/>
</dbReference>
<dbReference type="Pfam" id="PF08666">
    <property type="entry name" value="SAF"/>
    <property type="match status" value="1"/>
</dbReference>
<dbReference type="Gene3D" id="3.20.20.70">
    <property type="entry name" value="Aldolase class I"/>
    <property type="match status" value="1"/>
</dbReference>
<dbReference type="InterPro" id="IPR036732">
    <property type="entry name" value="AFP_Neu5c_C_sf"/>
</dbReference>
<dbReference type="SUPFAM" id="SSF51569">
    <property type="entry name" value="Aldolase"/>
    <property type="match status" value="1"/>
</dbReference>
<dbReference type="OrthoDB" id="9781701at2"/>
<dbReference type="Proteomes" id="UP000201169">
    <property type="component" value="Chromosome"/>
</dbReference>
<dbReference type="GO" id="GO:0016051">
    <property type="term" value="P:carbohydrate biosynthetic process"/>
    <property type="evidence" value="ECO:0007669"/>
    <property type="project" value="InterPro"/>
</dbReference>
<dbReference type="EC" id="2.5.1.56" evidence="2"/>
<organism evidence="2 3">
    <name type="scientific">Campylobacter avium LMG 24591</name>
    <dbReference type="NCBI Taxonomy" id="522484"/>
    <lineage>
        <taxon>Bacteria</taxon>
        <taxon>Pseudomonadati</taxon>
        <taxon>Campylobacterota</taxon>
        <taxon>Epsilonproteobacteria</taxon>
        <taxon>Campylobacterales</taxon>
        <taxon>Campylobacteraceae</taxon>
        <taxon>Campylobacter</taxon>
    </lineage>
</organism>
<dbReference type="InterPro" id="IPR051690">
    <property type="entry name" value="PseI-like"/>
</dbReference>
<dbReference type="InterPro" id="IPR013785">
    <property type="entry name" value="Aldolase_TIM"/>
</dbReference>
<dbReference type="EMBL" id="CP022347">
    <property type="protein sequence ID" value="ASQ29946.1"/>
    <property type="molecule type" value="Genomic_DNA"/>
</dbReference>
<dbReference type="CDD" id="cd11615">
    <property type="entry name" value="SAF_NeuB_like"/>
    <property type="match status" value="1"/>
</dbReference>
<dbReference type="PANTHER" id="PTHR42966:SF1">
    <property type="entry name" value="SIALIC ACID SYNTHASE"/>
    <property type="match status" value="1"/>
</dbReference>
<evidence type="ECO:0000313" key="3">
    <source>
        <dbReference type="Proteomes" id="UP000201169"/>
    </source>
</evidence>
<dbReference type="PANTHER" id="PTHR42966">
    <property type="entry name" value="N-ACETYLNEURAMINATE SYNTHASE"/>
    <property type="match status" value="1"/>
</dbReference>
<accession>A0A222MWD0</accession>
<dbReference type="KEGG" id="cavi:CAV_0275"/>
<name>A0A222MWD0_9BACT</name>
<dbReference type="AlphaFoldDB" id="A0A222MWD0"/>
<dbReference type="GO" id="GO:0050462">
    <property type="term" value="F:N-acetylneuraminate synthase activity"/>
    <property type="evidence" value="ECO:0007669"/>
    <property type="project" value="UniProtKB-EC"/>
</dbReference>
<dbReference type="SUPFAM" id="SSF51269">
    <property type="entry name" value="AFP III-like domain"/>
    <property type="match status" value="1"/>
</dbReference>
<dbReference type="RefSeq" id="WP_094324735.1">
    <property type="nucleotide sequence ID" value="NZ_CP022347.1"/>
</dbReference>
<feature type="domain" description="AFP-like" evidence="1">
    <location>
        <begin position="290"/>
        <end position="347"/>
    </location>
</feature>
<evidence type="ECO:0000313" key="2">
    <source>
        <dbReference type="EMBL" id="ASQ29946.1"/>
    </source>
</evidence>
<dbReference type="Pfam" id="PF03102">
    <property type="entry name" value="NeuB"/>
    <property type="match status" value="1"/>
</dbReference>
<sequence>MKENIKIENIEISYSKPPLVVPEIGINHNGSLEIAKLMVDSAKRAGAKIIKHQTHIIEDEMSKEAKNVIPGNAKISIYEIMKKCALSDKDELALKEYTEKLGLTYISTPFSRAAANRLEDMGVSAYKIGSGECNNYPLLKHIAEFKKPIILSTGMNNIQSISKSVEIFRQHEVPFILLHTTNLYPTPPHLVRLHAMLKLKEKFDCLVGLSDHTTDNLACLGAVALGACVLERHFTDSMQRKGPDIICSMDEKALKELIEQSEKMFLMRGMNKDKEAAKEEQVTIDFAFASVVSTKAIKKGEILSKENIWVKRPGKGGIPASEFEALLGKKASKDIEADVQLKYGDFI</sequence>
<dbReference type="InterPro" id="IPR006190">
    <property type="entry name" value="SAF_AFP_Neu5Ac"/>
</dbReference>
<protein>
    <submittedName>
        <fullName evidence="2">Sialic acid synthase (N-acetylneuraminic acid synthetase)</fullName>
        <ecNumber evidence="2">2.5.1.56</ecNumber>
    </submittedName>
</protein>